<evidence type="ECO:0000313" key="7">
    <source>
        <dbReference type="Proteomes" id="UP000799444"/>
    </source>
</evidence>
<evidence type="ECO:0000256" key="1">
    <source>
        <dbReference type="ARBA" id="ARBA00004123"/>
    </source>
</evidence>
<reference evidence="6" key="1">
    <citation type="journal article" date="2020" name="Stud. Mycol.">
        <title>101 Dothideomycetes genomes: a test case for predicting lifestyles and emergence of pathogens.</title>
        <authorList>
            <person name="Haridas S."/>
            <person name="Albert R."/>
            <person name="Binder M."/>
            <person name="Bloem J."/>
            <person name="Labutti K."/>
            <person name="Salamov A."/>
            <person name="Andreopoulos B."/>
            <person name="Baker S."/>
            <person name="Barry K."/>
            <person name="Bills G."/>
            <person name="Bluhm B."/>
            <person name="Cannon C."/>
            <person name="Castanera R."/>
            <person name="Culley D."/>
            <person name="Daum C."/>
            <person name="Ezra D."/>
            <person name="Gonzalez J."/>
            <person name="Henrissat B."/>
            <person name="Kuo A."/>
            <person name="Liang C."/>
            <person name="Lipzen A."/>
            <person name="Lutzoni F."/>
            <person name="Magnuson J."/>
            <person name="Mondo S."/>
            <person name="Nolan M."/>
            <person name="Ohm R."/>
            <person name="Pangilinan J."/>
            <person name="Park H.-J."/>
            <person name="Ramirez L."/>
            <person name="Alfaro M."/>
            <person name="Sun H."/>
            <person name="Tritt A."/>
            <person name="Yoshinaga Y."/>
            <person name="Zwiers L.-H."/>
            <person name="Turgeon B."/>
            <person name="Goodwin S."/>
            <person name="Spatafora J."/>
            <person name="Crous P."/>
            <person name="Grigoriev I."/>
        </authorList>
    </citation>
    <scope>NUCLEOTIDE SEQUENCE</scope>
    <source>
        <strain evidence="6">CBS 125425</strain>
    </source>
</reference>
<evidence type="ECO:0000256" key="3">
    <source>
        <dbReference type="ARBA" id="ARBA00022705"/>
    </source>
</evidence>
<dbReference type="GO" id="GO:0006297">
    <property type="term" value="P:nucleotide-excision repair, DNA gap filling"/>
    <property type="evidence" value="ECO:0007669"/>
    <property type="project" value="TreeGrafter"/>
</dbReference>
<proteinExistence type="predicted"/>
<feature type="compositionally biased region" description="Low complexity" evidence="5">
    <location>
        <begin position="84"/>
        <end position="96"/>
    </location>
</feature>
<keyword evidence="3" id="KW-0235">DNA replication</keyword>
<feature type="compositionally biased region" description="Polar residues" evidence="5">
    <location>
        <begin position="228"/>
        <end position="237"/>
    </location>
</feature>
<feature type="region of interest" description="Disordered" evidence="5">
    <location>
        <begin position="161"/>
        <end position="298"/>
    </location>
</feature>
<dbReference type="AlphaFoldDB" id="A0A9P4R4N1"/>
<evidence type="ECO:0000256" key="4">
    <source>
        <dbReference type="ARBA" id="ARBA00023242"/>
    </source>
</evidence>
<dbReference type="Gene3D" id="3.90.1030.20">
    <property type="entry name" value="DNA polymerase delta, p66 (Cdc27) subunit, wHTH domain"/>
    <property type="match status" value="1"/>
</dbReference>
<feature type="compositionally biased region" description="Low complexity" evidence="5">
    <location>
        <begin position="193"/>
        <end position="227"/>
    </location>
</feature>
<keyword evidence="4" id="KW-0539">Nucleus</keyword>
<dbReference type="GO" id="GO:0006271">
    <property type="term" value="P:DNA strand elongation involved in DNA replication"/>
    <property type="evidence" value="ECO:0007669"/>
    <property type="project" value="TreeGrafter"/>
</dbReference>
<evidence type="ECO:0000256" key="5">
    <source>
        <dbReference type="SAM" id="MobiDB-lite"/>
    </source>
</evidence>
<feature type="compositionally biased region" description="Basic and acidic residues" evidence="5">
    <location>
        <begin position="244"/>
        <end position="259"/>
    </location>
</feature>
<accession>A0A9P4R4N1</accession>
<protein>
    <recommendedName>
        <fullName evidence="2">DNA polymerase delta subunit 3</fullName>
    </recommendedName>
</protein>
<dbReference type="InterPro" id="IPR019038">
    <property type="entry name" value="POLD3"/>
</dbReference>
<dbReference type="GO" id="GO:1904161">
    <property type="term" value="P:DNA synthesis involved in UV-damage excision repair"/>
    <property type="evidence" value="ECO:0007669"/>
    <property type="project" value="TreeGrafter"/>
</dbReference>
<sequence>MAENYKEFLAERVVSGAQPVTYRLLSRALKTNVNIAKQMLFDFHAKQNAKKPNSVHATYLLTGKKRTHEHTNGANGSRQDGDIPMQSSPYMSSMPEPTEEPSAEPTPKTSIVLVREEEMEKTQAEFEEVTSIHIYSVEPGPIENMNVLSVCNQEIATHQAGEDPMDRWRTYGGINNPHVKRRTTKYAPPNVVPAQTATLKPTTKAAAPSLASKETSGPEGSGSVSEGNTSGRSTPQPTLSATSKKSDAKSTLRKDKSDIFKSFAKAKPKLKEAGLAKESTPAPAEDGQPKWSTDRSQS</sequence>
<dbReference type="InterPro" id="IPR041913">
    <property type="entry name" value="POLD3_sf"/>
</dbReference>
<comment type="subcellular location">
    <subcellularLocation>
        <location evidence="1">Nucleus</location>
    </subcellularLocation>
</comment>
<comment type="caution">
    <text evidence="6">The sequence shown here is derived from an EMBL/GenBank/DDBJ whole genome shotgun (WGS) entry which is preliminary data.</text>
</comment>
<dbReference type="PANTHER" id="PTHR17598">
    <property type="entry name" value="DNA POLYMERASE DELTA SUBUNIT 3"/>
    <property type="match status" value="1"/>
</dbReference>
<organism evidence="6 7">
    <name type="scientific">Polyplosphaeria fusca</name>
    <dbReference type="NCBI Taxonomy" id="682080"/>
    <lineage>
        <taxon>Eukaryota</taxon>
        <taxon>Fungi</taxon>
        <taxon>Dikarya</taxon>
        <taxon>Ascomycota</taxon>
        <taxon>Pezizomycotina</taxon>
        <taxon>Dothideomycetes</taxon>
        <taxon>Pleosporomycetidae</taxon>
        <taxon>Pleosporales</taxon>
        <taxon>Tetraplosphaeriaceae</taxon>
        <taxon>Polyplosphaeria</taxon>
    </lineage>
</organism>
<evidence type="ECO:0000313" key="6">
    <source>
        <dbReference type="EMBL" id="KAF2739052.1"/>
    </source>
</evidence>
<dbReference type="GO" id="GO:0003887">
    <property type="term" value="F:DNA-directed DNA polymerase activity"/>
    <property type="evidence" value="ECO:0007669"/>
    <property type="project" value="TreeGrafter"/>
</dbReference>
<dbReference type="Proteomes" id="UP000799444">
    <property type="component" value="Unassembled WGS sequence"/>
</dbReference>
<evidence type="ECO:0000256" key="2">
    <source>
        <dbReference type="ARBA" id="ARBA00017589"/>
    </source>
</evidence>
<name>A0A9P4R4N1_9PLEO</name>
<keyword evidence="7" id="KW-1185">Reference proteome</keyword>
<dbReference type="OrthoDB" id="514823at2759"/>
<dbReference type="GO" id="GO:0043625">
    <property type="term" value="C:delta DNA polymerase complex"/>
    <property type="evidence" value="ECO:0007669"/>
    <property type="project" value="InterPro"/>
</dbReference>
<feature type="region of interest" description="Disordered" evidence="5">
    <location>
        <begin position="63"/>
        <end position="107"/>
    </location>
</feature>
<gene>
    <name evidence="6" type="ORF">EJ04DRAFT_9181</name>
</gene>
<dbReference type="EMBL" id="ML996106">
    <property type="protein sequence ID" value="KAF2739052.1"/>
    <property type="molecule type" value="Genomic_DNA"/>
</dbReference>
<dbReference type="PANTHER" id="PTHR17598:SF13">
    <property type="entry name" value="DNA POLYMERASE DELTA SUBUNIT 3"/>
    <property type="match status" value="1"/>
</dbReference>
<dbReference type="Pfam" id="PF09507">
    <property type="entry name" value="CDC27"/>
    <property type="match status" value="1"/>
</dbReference>